<dbReference type="PANTHER" id="PTHR42973:SF53">
    <property type="entry name" value="FAD-BINDING PCMH-TYPE DOMAIN-CONTAINING PROTEIN-RELATED"/>
    <property type="match status" value="1"/>
</dbReference>
<dbReference type="InterPro" id="IPR016166">
    <property type="entry name" value="FAD-bd_PCMH"/>
</dbReference>
<dbReference type="PROSITE" id="PS51387">
    <property type="entry name" value="FAD_PCMH"/>
    <property type="match status" value="1"/>
</dbReference>
<gene>
    <name evidence="7" type="ORF">BO71DRAFT_443671</name>
</gene>
<evidence type="ECO:0000256" key="5">
    <source>
        <dbReference type="SAM" id="SignalP"/>
    </source>
</evidence>
<protein>
    <submittedName>
        <fullName evidence="7">FAD binding domain protein</fullName>
    </submittedName>
</protein>
<dbReference type="InterPro" id="IPR016169">
    <property type="entry name" value="FAD-bd_PCMH_sub2"/>
</dbReference>
<dbReference type="InterPro" id="IPR050416">
    <property type="entry name" value="FAD-linked_Oxidoreductase"/>
</dbReference>
<dbReference type="OrthoDB" id="2151789at2759"/>
<evidence type="ECO:0000256" key="4">
    <source>
        <dbReference type="ARBA" id="ARBA00023002"/>
    </source>
</evidence>
<keyword evidence="4" id="KW-0560">Oxidoreductase</keyword>
<dbReference type="GO" id="GO:0071949">
    <property type="term" value="F:FAD binding"/>
    <property type="evidence" value="ECO:0007669"/>
    <property type="project" value="InterPro"/>
</dbReference>
<feature type="signal peptide" evidence="5">
    <location>
        <begin position="1"/>
        <end position="17"/>
    </location>
</feature>
<feature type="chain" id="PRO_5016276071" evidence="5">
    <location>
        <begin position="18"/>
        <end position="509"/>
    </location>
</feature>
<dbReference type="AlphaFoldDB" id="A0A319D0E1"/>
<dbReference type="STRING" id="1448320.A0A319D0E1"/>
<dbReference type="InterPro" id="IPR036318">
    <property type="entry name" value="FAD-bd_PCMH-like_sf"/>
</dbReference>
<name>A0A319D0E1_9EURO</name>
<dbReference type="EMBL" id="KZ825969">
    <property type="protein sequence ID" value="PYH90744.1"/>
    <property type="molecule type" value="Genomic_DNA"/>
</dbReference>
<evidence type="ECO:0000256" key="1">
    <source>
        <dbReference type="ARBA" id="ARBA00005466"/>
    </source>
</evidence>
<evidence type="ECO:0000313" key="8">
    <source>
        <dbReference type="Proteomes" id="UP000247810"/>
    </source>
</evidence>
<dbReference type="Proteomes" id="UP000247810">
    <property type="component" value="Unassembled WGS sequence"/>
</dbReference>
<evidence type="ECO:0000313" key="7">
    <source>
        <dbReference type="EMBL" id="PYH90744.1"/>
    </source>
</evidence>
<dbReference type="Gene3D" id="3.30.465.10">
    <property type="match status" value="1"/>
</dbReference>
<dbReference type="SUPFAM" id="SSF56176">
    <property type="entry name" value="FAD-binding/transporter-associated domain-like"/>
    <property type="match status" value="1"/>
</dbReference>
<organism evidence="7 8">
    <name type="scientific">Aspergillus ellipticus CBS 707.79</name>
    <dbReference type="NCBI Taxonomy" id="1448320"/>
    <lineage>
        <taxon>Eukaryota</taxon>
        <taxon>Fungi</taxon>
        <taxon>Dikarya</taxon>
        <taxon>Ascomycota</taxon>
        <taxon>Pezizomycotina</taxon>
        <taxon>Eurotiomycetes</taxon>
        <taxon>Eurotiomycetidae</taxon>
        <taxon>Eurotiales</taxon>
        <taxon>Aspergillaceae</taxon>
        <taxon>Aspergillus</taxon>
        <taxon>Aspergillus subgen. Circumdati</taxon>
    </lineage>
</organism>
<proteinExistence type="inferred from homology"/>
<sequence length="509" mass="55726">MMKSLIALLPFVSLALGSTRPFLSHRQANVSSTSVNPVGVESGARCACKKLVTSYSDLVLLPGSANYTAQTIYYWDVRSDMDPGCIFLPKTADQVCNAVEIFTTCDAQFAVRGGGHMNYPGSNNIEGGVLLAFNNMNDYKVHNDTIDVSPGMTWYDVYSALDPYGRAAIGGRLKTIGVPGLTLIGGVSYFINKYGFAMDNVVSYDVVLGNGTQVIANATSHPDLFWALKGGANNFGIVTKFTLKTYSMPHISTTIQEFNESGVYDFLKATCDWVVGDSETTIAAGSVLDISYNVTTGEMSPMLLGVQEGISNPPSMFKNFTAIPGTYKINNVTTAKQWASNLDSPKQMFRVMFAHHSMYPDPDVLYSMYQTWKSAIDQIADVEGLYPTMVFNIAPASAAKVAQTNGVGNVWGLAGEPLIWWQFSTGWSNAKDDLRVESTIRQLTEHLHGLNKANGLAREFVYMGDAGEWQDPFAGFPGENVQRMREIRADYDPRGTFSRLNWGGFKLGF</sequence>
<reference evidence="7 8" key="1">
    <citation type="submission" date="2018-02" db="EMBL/GenBank/DDBJ databases">
        <title>The genomes of Aspergillus section Nigri reveals drivers in fungal speciation.</title>
        <authorList>
            <consortium name="DOE Joint Genome Institute"/>
            <person name="Vesth T.C."/>
            <person name="Nybo J."/>
            <person name="Theobald S."/>
            <person name="Brandl J."/>
            <person name="Frisvad J.C."/>
            <person name="Nielsen K.F."/>
            <person name="Lyhne E.K."/>
            <person name="Kogle M.E."/>
            <person name="Kuo A."/>
            <person name="Riley R."/>
            <person name="Clum A."/>
            <person name="Nolan M."/>
            <person name="Lipzen A."/>
            <person name="Salamov A."/>
            <person name="Henrissat B."/>
            <person name="Wiebenga A."/>
            <person name="De vries R.P."/>
            <person name="Grigoriev I.V."/>
            <person name="Mortensen U.H."/>
            <person name="Andersen M.R."/>
            <person name="Baker S.E."/>
        </authorList>
    </citation>
    <scope>NUCLEOTIDE SEQUENCE [LARGE SCALE GENOMIC DNA]</scope>
    <source>
        <strain evidence="7 8">CBS 707.79</strain>
    </source>
</reference>
<feature type="domain" description="FAD-binding PCMH-type" evidence="6">
    <location>
        <begin position="79"/>
        <end position="248"/>
    </location>
</feature>
<evidence type="ECO:0000256" key="3">
    <source>
        <dbReference type="ARBA" id="ARBA00022827"/>
    </source>
</evidence>
<keyword evidence="3" id="KW-0274">FAD</keyword>
<accession>A0A319D0E1</accession>
<comment type="similarity">
    <text evidence="1">Belongs to the oxygen-dependent FAD-linked oxidoreductase family.</text>
</comment>
<evidence type="ECO:0000256" key="2">
    <source>
        <dbReference type="ARBA" id="ARBA00022630"/>
    </source>
</evidence>
<keyword evidence="8" id="KW-1185">Reference proteome</keyword>
<dbReference type="PANTHER" id="PTHR42973">
    <property type="entry name" value="BINDING OXIDOREDUCTASE, PUTATIVE (AFU_ORTHOLOGUE AFUA_1G17690)-RELATED"/>
    <property type="match status" value="1"/>
</dbReference>
<dbReference type="VEuPathDB" id="FungiDB:BO71DRAFT_443671"/>
<dbReference type="Pfam" id="PF01565">
    <property type="entry name" value="FAD_binding_4"/>
    <property type="match status" value="1"/>
</dbReference>
<dbReference type="GO" id="GO:0016491">
    <property type="term" value="F:oxidoreductase activity"/>
    <property type="evidence" value="ECO:0007669"/>
    <property type="project" value="UniProtKB-KW"/>
</dbReference>
<keyword evidence="5" id="KW-0732">Signal</keyword>
<dbReference type="InterPro" id="IPR006094">
    <property type="entry name" value="Oxid_FAD_bind_N"/>
</dbReference>
<evidence type="ECO:0000259" key="6">
    <source>
        <dbReference type="PROSITE" id="PS51387"/>
    </source>
</evidence>
<keyword evidence="2" id="KW-0285">Flavoprotein</keyword>